<dbReference type="AlphaFoldDB" id="A0AAE0CB03"/>
<dbReference type="Proteomes" id="UP001190700">
    <property type="component" value="Unassembled WGS sequence"/>
</dbReference>
<accession>A0AAE0CB03</accession>
<evidence type="ECO:0000313" key="2">
    <source>
        <dbReference type="Proteomes" id="UP001190700"/>
    </source>
</evidence>
<comment type="caution">
    <text evidence="1">The sequence shown here is derived from an EMBL/GenBank/DDBJ whole genome shotgun (WGS) entry which is preliminary data.</text>
</comment>
<evidence type="ECO:0000313" key="1">
    <source>
        <dbReference type="EMBL" id="KAK3251702.1"/>
    </source>
</evidence>
<proteinExistence type="predicted"/>
<dbReference type="EMBL" id="LGRX02025883">
    <property type="protein sequence ID" value="KAK3251702.1"/>
    <property type="molecule type" value="Genomic_DNA"/>
</dbReference>
<keyword evidence="2" id="KW-1185">Reference proteome</keyword>
<gene>
    <name evidence="1" type="ORF">CYMTET_38963</name>
</gene>
<protein>
    <submittedName>
        <fullName evidence="1">Uncharacterized protein</fullName>
    </submittedName>
</protein>
<name>A0AAE0CB03_9CHLO</name>
<reference evidence="1 2" key="1">
    <citation type="journal article" date="2015" name="Genome Biol. Evol.">
        <title>Comparative Genomics of a Bacterivorous Green Alga Reveals Evolutionary Causalities and Consequences of Phago-Mixotrophic Mode of Nutrition.</title>
        <authorList>
            <person name="Burns J.A."/>
            <person name="Paasch A."/>
            <person name="Narechania A."/>
            <person name="Kim E."/>
        </authorList>
    </citation>
    <scope>NUCLEOTIDE SEQUENCE [LARGE SCALE GENOMIC DNA]</scope>
    <source>
        <strain evidence="1 2">PLY_AMNH</strain>
    </source>
</reference>
<sequence>MRDIPIGSAGRFSHVGYVNAVFKSKLEAAKYYDHHNPHVRALNAYGTWCSDWDPHTYSRYVVRENHGEIASIDPFDNKDSPDVHVSKDEQGKPTCVEVSYPKRMRFQEVCGGARNSVLCERENWGAINIVSIGDDSSMFWSLFEEMREDASRMVGNPGEWLLGFRENRVYTLKVEETDAMFDAATRRGSRETIFSHGAGFTYVLPCLCMTTEPVNLQDERTHIVFSMWVHTRARRKGLGRLLLHKLRVKWMYDIDIESAPFSGSDVASFCQACGLGKVLWTSSKSLQSNPQLSEHELQDPNTERLRQLFGFNHLWSHEDTYCMQSGIDGPRLKAERDVTTSDWFAMCSALSHTFARTTYVFEMDRSSESGLCFQKSNAAYKAMRFDHGFIARKTWEDSQHVPDMVVVASGARSKTNFRCVYYGLHADVDIGNLPPPFTLPEVQKVLDIMERFGISVDTPAEFMLDRK</sequence>
<organism evidence="1 2">
    <name type="scientific">Cymbomonas tetramitiformis</name>
    <dbReference type="NCBI Taxonomy" id="36881"/>
    <lineage>
        <taxon>Eukaryota</taxon>
        <taxon>Viridiplantae</taxon>
        <taxon>Chlorophyta</taxon>
        <taxon>Pyramimonadophyceae</taxon>
        <taxon>Pyramimonadales</taxon>
        <taxon>Pyramimonadaceae</taxon>
        <taxon>Cymbomonas</taxon>
    </lineage>
</organism>